<reference evidence="3" key="1">
    <citation type="submission" date="2020-01" db="EMBL/GenBank/DDBJ databases">
        <authorList>
            <person name="Mishra B."/>
        </authorList>
    </citation>
    <scope>NUCLEOTIDE SEQUENCE [LARGE SCALE GENOMIC DNA]</scope>
</reference>
<accession>A0A6D2L4K4</accession>
<protein>
    <recommendedName>
        <fullName evidence="2">Arabidopsis retrotransposon Orf1 C-terminal domain-containing protein</fullName>
    </recommendedName>
</protein>
<dbReference type="EMBL" id="CACVBM020001795">
    <property type="protein sequence ID" value="CAA7059714.1"/>
    <property type="molecule type" value="Genomic_DNA"/>
</dbReference>
<evidence type="ECO:0000256" key="1">
    <source>
        <dbReference type="SAM" id="MobiDB-lite"/>
    </source>
</evidence>
<name>A0A6D2L4K4_9BRAS</name>
<organism evidence="3 4">
    <name type="scientific">Microthlaspi erraticum</name>
    <dbReference type="NCBI Taxonomy" id="1685480"/>
    <lineage>
        <taxon>Eukaryota</taxon>
        <taxon>Viridiplantae</taxon>
        <taxon>Streptophyta</taxon>
        <taxon>Embryophyta</taxon>
        <taxon>Tracheophyta</taxon>
        <taxon>Spermatophyta</taxon>
        <taxon>Magnoliopsida</taxon>
        <taxon>eudicotyledons</taxon>
        <taxon>Gunneridae</taxon>
        <taxon>Pentapetalae</taxon>
        <taxon>rosids</taxon>
        <taxon>malvids</taxon>
        <taxon>Brassicales</taxon>
        <taxon>Brassicaceae</taxon>
        <taxon>Coluteocarpeae</taxon>
        <taxon>Microthlaspi</taxon>
    </lineage>
</organism>
<keyword evidence="4" id="KW-1185">Reference proteome</keyword>
<feature type="region of interest" description="Disordered" evidence="1">
    <location>
        <begin position="88"/>
        <end position="115"/>
    </location>
</feature>
<dbReference type="Pfam" id="PF03078">
    <property type="entry name" value="ATHILA"/>
    <property type="match status" value="1"/>
</dbReference>
<sequence>MVSTTRGTISRTAAEKAEGKKPATEEGSGSKKGGGSAFMKAKDYAHLFGQMPFLGTRYPDLTAMAELGISEDCHSLFDEMQLKRLMMNPQPAYQKERRQSSSLLPSGSTFTSPTR</sequence>
<feature type="compositionally biased region" description="Polar residues" evidence="1">
    <location>
        <begin position="100"/>
        <end position="115"/>
    </location>
</feature>
<evidence type="ECO:0000313" key="4">
    <source>
        <dbReference type="Proteomes" id="UP000467841"/>
    </source>
</evidence>
<dbReference type="Proteomes" id="UP000467841">
    <property type="component" value="Unassembled WGS sequence"/>
</dbReference>
<dbReference type="AlphaFoldDB" id="A0A6D2L4K4"/>
<feature type="domain" description="Arabidopsis retrotransposon Orf1 C-terminal" evidence="2">
    <location>
        <begin position="40"/>
        <end position="102"/>
    </location>
</feature>
<dbReference type="OrthoDB" id="1423700at2759"/>
<feature type="compositionally biased region" description="Polar residues" evidence="1">
    <location>
        <begin position="1"/>
        <end position="11"/>
    </location>
</feature>
<gene>
    <name evidence="3" type="ORF">MERR_LOCUS46950</name>
</gene>
<feature type="region of interest" description="Disordered" evidence="1">
    <location>
        <begin position="1"/>
        <end position="36"/>
    </location>
</feature>
<evidence type="ECO:0000259" key="2">
    <source>
        <dbReference type="Pfam" id="PF03078"/>
    </source>
</evidence>
<feature type="compositionally biased region" description="Basic and acidic residues" evidence="1">
    <location>
        <begin position="13"/>
        <end position="24"/>
    </location>
</feature>
<evidence type="ECO:0000313" key="3">
    <source>
        <dbReference type="EMBL" id="CAA7059714.1"/>
    </source>
</evidence>
<proteinExistence type="predicted"/>
<comment type="caution">
    <text evidence="3">The sequence shown here is derived from an EMBL/GenBank/DDBJ whole genome shotgun (WGS) entry which is preliminary data.</text>
</comment>
<dbReference type="InterPro" id="IPR004312">
    <property type="entry name" value="ATHILA_Orf1_C"/>
</dbReference>